<evidence type="ECO:0000256" key="2">
    <source>
        <dbReference type="ARBA" id="ARBA00022448"/>
    </source>
</evidence>
<dbReference type="InterPro" id="IPR039937">
    <property type="entry name" value="SNX20/SNX21"/>
</dbReference>
<evidence type="ECO:0000256" key="3">
    <source>
        <dbReference type="ARBA" id="ARBA00022753"/>
    </source>
</evidence>
<comment type="subcellular location">
    <subcellularLocation>
        <location evidence="1">Early endosome membrane</location>
        <topology evidence="1">Peripheral membrane protein</topology>
        <orientation evidence="1">Cytoplasmic side</orientation>
    </subcellularLocation>
</comment>
<dbReference type="AlphaFoldDB" id="A0AAV2YY58"/>
<accession>A0AAV2YY58</accession>
<dbReference type="GO" id="GO:1901981">
    <property type="term" value="F:phosphatidylinositol phosphate binding"/>
    <property type="evidence" value="ECO:0007669"/>
    <property type="project" value="TreeGrafter"/>
</dbReference>
<name>A0AAV2YY58_9STRA</name>
<comment type="caution">
    <text evidence="9">The sequence shown here is derived from an EMBL/GenBank/DDBJ whole genome shotgun (WGS) entry which is preliminary data.</text>
</comment>
<evidence type="ECO:0000313" key="9">
    <source>
        <dbReference type="EMBL" id="DAZ98965.1"/>
    </source>
</evidence>
<dbReference type="Proteomes" id="UP001146120">
    <property type="component" value="Unassembled WGS sequence"/>
</dbReference>
<evidence type="ECO:0000256" key="1">
    <source>
        <dbReference type="ARBA" id="ARBA00004469"/>
    </source>
</evidence>
<dbReference type="SMART" id="SM00312">
    <property type="entry name" value="PX"/>
    <property type="match status" value="1"/>
</dbReference>
<keyword evidence="3" id="KW-0967">Endosome</keyword>
<organism evidence="9 10">
    <name type="scientific">Lagenidium giganteum</name>
    <dbReference type="NCBI Taxonomy" id="4803"/>
    <lineage>
        <taxon>Eukaryota</taxon>
        <taxon>Sar</taxon>
        <taxon>Stramenopiles</taxon>
        <taxon>Oomycota</taxon>
        <taxon>Peronosporomycetes</taxon>
        <taxon>Pythiales</taxon>
        <taxon>Pythiaceae</taxon>
    </lineage>
</organism>
<reference evidence="9" key="2">
    <citation type="journal article" date="2023" name="Microbiol Resour">
        <title>Decontamination and Annotation of the Draft Genome Sequence of the Oomycete Lagenidium giganteum ARSEF 373.</title>
        <authorList>
            <person name="Morgan W.R."/>
            <person name="Tartar A."/>
        </authorList>
    </citation>
    <scope>NUCLEOTIDE SEQUENCE</scope>
    <source>
        <strain evidence="9">ARSEF 373</strain>
    </source>
</reference>
<keyword evidence="4" id="KW-0653">Protein transport</keyword>
<proteinExistence type="predicted"/>
<keyword evidence="2" id="KW-0813">Transport</keyword>
<evidence type="ECO:0000256" key="5">
    <source>
        <dbReference type="ARBA" id="ARBA00023121"/>
    </source>
</evidence>
<reference evidence="9" key="1">
    <citation type="submission" date="2022-11" db="EMBL/GenBank/DDBJ databases">
        <authorList>
            <person name="Morgan W.R."/>
            <person name="Tartar A."/>
        </authorList>
    </citation>
    <scope>NUCLEOTIDE SEQUENCE</scope>
    <source>
        <strain evidence="9">ARSEF 373</strain>
    </source>
</reference>
<dbReference type="GO" id="GO:0015031">
    <property type="term" value="P:protein transport"/>
    <property type="evidence" value="ECO:0007669"/>
    <property type="project" value="UniProtKB-KW"/>
</dbReference>
<dbReference type="EMBL" id="DAKRPA010000093">
    <property type="protein sequence ID" value="DAZ98965.1"/>
    <property type="molecule type" value="Genomic_DNA"/>
</dbReference>
<evidence type="ECO:0000256" key="7">
    <source>
        <dbReference type="SAM" id="Coils"/>
    </source>
</evidence>
<dbReference type="PANTHER" id="PTHR20939:SF11">
    <property type="entry name" value="LD12265P"/>
    <property type="match status" value="1"/>
</dbReference>
<sequence>MYSSYWKPQSGNGRESNVLTDHDALHRDEATHKAIQSNETQLRPLDLETIMSSKAAVKFWYLHRPKTMEYVHKNAVRIQSVGRAFAVRSLIRKYGLEYVVELQKADALKKEAARLGEMTEAERTAHYKEAADFEFRVAETRRLRRERQEMEQADEDALRMRLAIEAEEKRKAEEAAAFAAAEAARIAREEEEARIEAEREAKLAEERAALAAQMAEEEAARFLAEQAAEEEAARIAAEEAAAEEERLRLEAEEEAKREEEMLAAAALAEQRAAEEAEAARLAKIRAEQNEKYEQSLSKDVPVMVRGEGPGRVVNYDKETESYNVRMEGAAGGMVINVDQSGVHLDDDRILSPRTKVDTPFGVGEIVGLDPHVGCYAVKTEVAAPEGEQFLAFIQIKDVEVHVEEEEERAIVEDSAMPIPDEIRLVSARIVDHRVVNKSGKKFIQYKLEIKTSNYGTVYCWKRYSTFRSLCDRLQKENGIKKKDIPELPKRHILGNFSSKTIGERAEKLNLFLNAAVKAEHLQWGIRVDDQIAVYKRRVKKGGFFSRRR</sequence>
<evidence type="ECO:0000256" key="4">
    <source>
        <dbReference type="ARBA" id="ARBA00022927"/>
    </source>
</evidence>
<keyword evidence="7" id="KW-0175">Coiled coil</keyword>
<keyword evidence="5" id="KW-0446">Lipid-binding</keyword>
<dbReference type="InterPro" id="IPR036871">
    <property type="entry name" value="PX_dom_sf"/>
</dbReference>
<dbReference type="PROSITE" id="PS50195">
    <property type="entry name" value="PX"/>
    <property type="match status" value="1"/>
</dbReference>
<dbReference type="Gene3D" id="3.30.1520.10">
    <property type="entry name" value="Phox-like domain"/>
    <property type="match status" value="1"/>
</dbReference>
<protein>
    <recommendedName>
        <fullName evidence="8">PX domain-containing protein</fullName>
    </recommendedName>
</protein>
<dbReference type="Pfam" id="PF00787">
    <property type="entry name" value="PX"/>
    <property type="match status" value="1"/>
</dbReference>
<dbReference type="PANTHER" id="PTHR20939">
    <property type="entry name" value="SORTING NEXIN 20, 21"/>
    <property type="match status" value="1"/>
</dbReference>
<evidence type="ECO:0000259" key="8">
    <source>
        <dbReference type="PROSITE" id="PS50195"/>
    </source>
</evidence>
<dbReference type="GO" id="GO:0031901">
    <property type="term" value="C:early endosome membrane"/>
    <property type="evidence" value="ECO:0007669"/>
    <property type="project" value="UniProtKB-SubCell"/>
</dbReference>
<keyword evidence="10" id="KW-1185">Reference proteome</keyword>
<feature type="coiled-coil region" evidence="7">
    <location>
        <begin position="136"/>
        <end position="289"/>
    </location>
</feature>
<evidence type="ECO:0000313" key="10">
    <source>
        <dbReference type="Proteomes" id="UP001146120"/>
    </source>
</evidence>
<feature type="domain" description="PX" evidence="8">
    <location>
        <begin position="423"/>
        <end position="548"/>
    </location>
</feature>
<dbReference type="CDD" id="cd06093">
    <property type="entry name" value="PX_domain"/>
    <property type="match status" value="1"/>
</dbReference>
<gene>
    <name evidence="9" type="ORF">N0F65_000497</name>
</gene>
<dbReference type="InterPro" id="IPR001683">
    <property type="entry name" value="PX_dom"/>
</dbReference>
<keyword evidence="6" id="KW-0472">Membrane</keyword>
<dbReference type="SUPFAM" id="SSF64268">
    <property type="entry name" value="PX domain"/>
    <property type="match status" value="1"/>
</dbReference>
<evidence type="ECO:0000256" key="6">
    <source>
        <dbReference type="ARBA" id="ARBA00023136"/>
    </source>
</evidence>